<dbReference type="EMBL" id="JARPYR010000022">
    <property type="protein sequence ID" value="MDT2597443.1"/>
    <property type="molecule type" value="Genomic_DNA"/>
</dbReference>
<protein>
    <submittedName>
        <fullName evidence="2">Helix-turn-helix transcriptional regulator</fullName>
    </submittedName>
</protein>
<dbReference type="InterPro" id="IPR010982">
    <property type="entry name" value="Lambda_DNA-bd_dom_sf"/>
</dbReference>
<organism evidence="2 3">
    <name type="scientific">Enterococcus dongliensis</name>
    <dbReference type="NCBI Taxonomy" id="2559925"/>
    <lineage>
        <taxon>Bacteria</taxon>
        <taxon>Bacillati</taxon>
        <taxon>Bacillota</taxon>
        <taxon>Bacilli</taxon>
        <taxon>Lactobacillales</taxon>
        <taxon>Enterococcaceae</taxon>
        <taxon>Enterococcus</taxon>
    </lineage>
</organism>
<evidence type="ECO:0000259" key="1">
    <source>
        <dbReference type="PROSITE" id="PS50943"/>
    </source>
</evidence>
<dbReference type="RefSeq" id="WP_311798843.1">
    <property type="nucleotide sequence ID" value="NZ_JARPYR010000022.1"/>
</dbReference>
<dbReference type="InterPro" id="IPR001387">
    <property type="entry name" value="Cro/C1-type_HTH"/>
</dbReference>
<sequence>MDSSLMLIDNLKHKYNVASLRALAVKMDFSANILLNWSSGRSSPNLEQLDQIAYHLGVDVFEILIEDNVFSEDTTPWRPGIENVFRKNIGRLKFEHGITEKYFIKDISTDIPINYKPFLRYINGENTKINLKTIDKMSQIFDVPPYELLERK</sequence>
<name>A0ABU3ERF5_9ENTE</name>
<evidence type="ECO:0000313" key="2">
    <source>
        <dbReference type="EMBL" id="MDT2597443.1"/>
    </source>
</evidence>
<dbReference type="SUPFAM" id="SSF47413">
    <property type="entry name" value="lambda repressor-like DNA-binding domains"/>
    <property type="match status" value="1"/>
</dbReference>
<comment type="caution">
    <text evidence="2">The sequence shown here is derived from an EMBL/GenBank/DDBJ whole genome shotgun (WGS) entry which is preliminary data.</text>
</comment>
<evidence type="ECO:0000313" key="3">
    <source>
        <dbReference type="Proteomes" id="UP001256547"/>
    </source>
</evidence>
<accession>A0ABU3ERF5</accession>
<gene>
    <name evidence="2" type="ORF">P7D39_10565</name>
</gene>
<dbReference type="PROSITE" id="PS50943">
    <property type="entry name" value="HTH_CROC1"/>
    <property type="match status" value="1"/>
</dbReference>
<dbReference type="Proteomes" id="UP001256547">
    <property type="component" value="Unassembled WGS sequence"/>
</dbReference>
<keyword evidence="3" id="KW-1185">Reference proteome</keyword>
<proteinExistence type="predicted"/>
<feature type="domain" description="HTH cro/C1-type" evidence="1">
    <location>
        <begin position="120"/>
        <end position="148"/>
    </location>
</feature>
<reference evidence="2 3" key="1">
    <citation type="submission" date="2023-03" db="EMBL/GenBank/DDBJ databases">
        <authorList>
            <person name="Shen W."/>
            <person name="Cai J."/>
        </authorList>
    </citation>
    <scope>NUCLEOTIDE SEQUENCE [LARGE SCALE GENOMIC DNA]</scope>
    <source>
        <strain evidence="2 3">P72-2</strain>
    </source>
</reference>
<dbReference type="Gene3D" id="1.10.260.40">
    <property type="entry name" value="lambda repressor-like DNA-binding domains"/>
    <property type="match status" value="1"/>
</dbReference>
<dbReference type="CDD" id="cd00093">
    <property type="entry name" value="HTH_XRE"/>
    <property type="match status" value="1"/>
</dbReference>